<organism evidence="2 3">
    <name type="scientific">Handroanthus impetiginosus</name>
    <dbReference type="NCBI Taxonomy" id="429701"/>
    <lineage>
        <taxon>Eukaryota</taxon>
        <taxon>Viridiplantae</taxon>
        <taxon>Streptophyta</taxon>
        <taxon>Embryophyta</taxon>
        <taxon>Tracheophyta</taxon>
        <taxon>Spermatophyta</taxon>
        <taxon>Magnoliopsida</taxon>
        <taxon>eudicotyledons</taxon>
        <taxon>Gunneridae</taxon>
        <taxon>Pentapetalae</taxon>
        <taxon>asterids</taxon>
        <taxon>lamiids</taxon>
        <taxon>Lamiales</taxon>
        <taxon>Bignoniaceae</taxon>
        <taxon>Crescentiina</taxon>
        <taxon>Tabebuia alliance</taxon>
        <taxon>Handroanthus</taxon>
    </lineage>
</organism>
<evidence type="ECO:0000313" key="3">
    <source>
        <dbReference type="Proteomes" id="UP000231279"/>
    </source>
</evidence>
<accession>A0A2G9I4S5</accession>
<evidence type="ECO:0000313" key="2">
    <source>
        <dbReference type="EMBL" id="PIN24762.1"/>
    </source>
</evidence>
<dbReference type="EMBL" id="NKXS01000360">
    <property type="protein sequence ID" value="PIN24762.1"/>
    <property type="molecule type" value="Genomic_DNA"/>
</dbReference>
<keyword evidence="1" id="KW-0812">Transmembrane</keyword>
<protein>
    <submittedName>
        <fullName evidence="2">Uncharacterized protein</fullName>
    </submittedName>
</protein>
<dbReference type="OrthoDB" id="907744at2759"/>
<proteinExistence type="predicted"/>
<keyword evidence="1" id="KW-1133">Transmembrane helix</keyword>
<keyword evidence="3" id="KW-1185">Reference proteome</keyword>
<dbReference type="AlphaFoldDB" id="A0A2G9I4S5"/>
<keyword evidence="1" id="KW-0472">Membrane</keyword>
<feature type="transmembrane region" description="Helical" evidence="1">
    <location>
        <begin position="42"/>
        <end position="62"/>
    </location>
</feature>
<gene>
    <name evidence="2" type="ORF">CDL12_02507</name>
</gene>
<dbReference type="Proteomes" id="UP000231279">
    <property type="component" value="Unassembled WGS sequence"/>
</dbReference>
<reference evidence="3" key="1">
    <citation type="journal article" date="2018" name="Gigascience">
        <title>Genome assembly of the Pink Ipe (Handroanthus impetiginosus, Bignoniaceae), a highly valued, ecologically keystone Neotropical timber forest tree.</title>
        <authorList>
            <person name="Silva-Junior O.B."/>
            <person name="Grattapaglia D."/>
            <person name="Novaes E."/>
            <person name="Collevatti R.G."/>
        </authorList>
    </citation>
    <scope>NUCLEOTIDE SEQUENCE [LARGE SCALE GENOMIC DNA]</scope>
    <source>
        <strain evidence="3">cv. UFG-1</strain>
    </source>
</reference>
<name>A0A2G9I4S5_9LAMI</name>
<comment type="caution">
    <text evidence="2">The sequence shown here is derived from an EMBL/GenBank/DDBJ whole genome shotgun (WGS) entry which is preliminary data.</text>
</comment>
<evidence type="ECO:0000256" key="1">
    <source>
        <dbReference type="SAM" id="Phobius"/>
    </source>
</evidence>
<sequence length="80" mass="9355">MPFHHPVVLNFHSKGLILSRTWSKFAFGQIATSTKFFLSRKFLTGGFSLLEIFFLFPSSIALSEKLFLNDQYMRLNEFFL</sequence>